<evidence type="ECO:0000256" key="3">
    <source>
        <dbReference type="ARBA" id="ARBA00012662"/>
    </source>
</evidence>
<sequence>MMKHEPPLAIPTEQQLRWQDMELGMFCHFGINTFCDQEWGDGSDSPERFYPTALDAVQWVRIAKQAGFRYFILTAKHHDGFCLWPTRTTDYSVKSSPWLDGNGDVVRACADACRSEGLGFGIYVSPWDRNAACYPDRAAYDDFYAEQLTELLTQYGPLVEVWFDGAGSEGREYDWPRIIALVKRHQPDAMIFNMGAPTIRWVGNEDGVAPYPCWNTAETARASMFTEASVNWLPETPAWLPAECDVPIRRNHWFWHPDDEASLLSLEELMDVYYRSVGHGATLLLNVAPDRRGLLPEADVKRVLAFGEEIRRRFGSSLAEVKGAEGTAELVLEETVELDHTILIEDIRYGERIREYSLEAMLDGQWVELVRGSAVGHKKIDRFAPVRTDRIRLNVLDSAAVPKIRSMSVYCVSGGGRNK</sequence>
<dbReference type="AlphaFoldDB" id="A0A1G4R3U3"/>
<dbReference type="Gene3D" id="3.20.20.80">
    <property type="entry name" value="Glycosidases"/>
    <property type="match status" value="1"/>
</dbReference>
<dbReference type="STRING" id="624147.SAMN04487970_101151"/>
<keyword evidence="6" id="KW-0326">Glycosidase</keyword>
<accession>A0A1G4R3U3</accession>
<evidence type="ECO:0000313" key="8">
    <source>
        <dbReference type="EMBL" id="SCW50859.1"/>
    </source>
</evidence>
<dbReference type="EMBL" id="FMTT01000011">
    <property type="protein sequence ID" value="SCW50859.1"/>
    <property type="molecule type" value="Genomic_DNA"/>
</dbReference>
<dbReference type="SUPFAM" id="SSF51445">
    <property type="entry name" value="(Trans)glycosidases"/>
    <property type="match status" value="1"/>
</dbReference>
<evidence type="ECO:0000313" key="9">
    <source>
        <dbReference type="Proteomes" id="UP000198601"/>
    </source>
</evidence>
<dbReference type="Gene3D" id="2.60.120.260">
    <property type="entry name" value="Galactose-binding domain-like"/>
    <property type="match status" value="1"/>
</dbReference>
<dbReference type="EC" id="3.2.1.51" evidence="3"/>
<evidence type="ECO:0000256" key="6">
    <source>
        <dbReference type="ARBA" id="ARBA00023295"/>
    </source>
</evidence>
<feature type="domain" description="Glycoside hydrolase family 29 N-terminal" evidence="7">
    <location>
        <begin position="45"/>
        <end position="308"/>
    </location>
</feature>
<keyword evidence="4" id="KW-0732">Signal</keyword>
<comment type="function">
    <text evidence="1">Alpha-L-fucosidase is responsible for hydrolyzing the alpha-1,6-linked fucose joined to the reducing-end N-acetylglucosamine of the carbohydrate moieties of glycoproteins.</text>
</comment>
<dbReference type="InterPro" id="IPR057739">
    <property type="entry name" value="Glyco_hydro_29_N"/>
</dbReference>
<comment type="similarity">
    <text evidence="2">Belongs to the glycosyl hydrolase 29 family.</text>
</comment>
<dbReference type="InterPro" id="IPR017853">
    <property type="entry name" value="GH"/>
</dbReference>
<name>A0A1G4R3U3_9BACL</name>
<dbReference type="PRINTS" id="PR00741">
    <property type="entry name" value="GLHYDRLASE29"/>
</dbReference>
<evidence type="ECO:0000256" key="2">
    <source>
        <dbReference type="ARBA" id="ARBA00007951"/>
    </source>
</evidence>
<evidence type="ECO:0000256" key="5">
    <source>
        <dbReference type="ARBA" id="ARBA00022801"/>
    </source>
</evidence>
<dbReference type="InterPro" id="IPR016286">
    <property type="entry name" value="FUC_metazoa-typ"/>
</dbReference>
<proteinExistence type="inferred from homology"/>
<dbReference type="PANTHER" id="PTHR10030">
    <property type="entry name" value="ALPHA-L-FUCOSIDASE"/>
    <property type="match status" value="1"/>
</dbReference>
<evidence type="ECO:0000256" key="1">
    <source>
        <dbReference type="ARBA" id="ARBA00004071"/>
    </source>
</evidence>
<dbReference type="SMART" id="SM00812">
    <property type="entry name" value="Alpha_L_fucos"/>
    <property type="match status" value="1"/>
</dbReference>
<dbReference type="GO" id="GO:0005764">
    <property type="term" value="C:lysosome"/>
    <property type="evidence" value="ECO:0007669"/>
    <property type="project" value="TreeGrafter"/>
</dbReference>
<organism evidence="8 9">
    <name type="scientific">Paenibacillus tianmuensis</name>
    <dbReference type="NCBI Taxonomy" id="624147"/>
    <lineage>
        <taxon>Bacteria</taxon>
        <taxon>Bacillati</taxon>
        <taxon>Bacillota</taxon>
        <taxon>Bacilli</taxon>
        <taxon>Bacillales</taxon>
        <taxon>Paenibacillaceae</taxon>
        <taxon>Paenibacillus</taxon>
    </lineage>
</organism>
<dbReference type="Pfam" id="PF01120">
    <property type="entry name" value="Alpha_L_fucos"/>
    <property type="match status" value="1"/>
</dbReference>
<dbReference type="PANTHER" id="PTHR10030:SF37">
    <property type="entry name" value="ALPHA-L-FUCOSIDASE-RELATED"/>
    <property type="match status" value="1"/>
</dbReference>
<dbReference type="InterPro" id="IPR000933">
    <property type="entry name" value="Glyco_hydro_29"/>
</dbReference>
<keyword evidence="5" id="KW-0378">Hydrolase</keyword>
<dbReference type="GO" id="GO:0006004">
    <property type="term" value="P:fucose metabolic process"/>
    <property type="evidence" value="ECO:0007669"/>
    <property type="project" value="InterPro"/>
</dbReference>
<dbReference type="Proteomes" id="UP000198601">
    <property type="component" value="Unassembled WGS sequence"/>
</dbReference>
<protein>
    <recommendedName>
        <fullName evidence="3">alpha-L-fucosidase</fullName>
        <ecNumber evidence="3">3.2.1.51</ecNumber>
    </recommendedName>
</protein>
<gene>
    <name evidence="8" type="ORF">SAMN04487970_101151</name>
</gene>
<evidence type="ECO:0000259" key="7">
    <source>
        <dbReference type="Pfam" id="PF01120"/>
    </source>
</evidence>
<dbReference type="GO" id="GO:0004560">
    <property type="term" value="F:alpha-L-fucosidase activity"/>
    <property type="evidence" value="ECO:0007669"/>
    <property type="project" value="InterPro"/>
</dbReference>
<reference evidence="9" key="1">
    <citation type="submission" date="2016-10" db="EMBL/GenBank/DDBJ databases">
        <authorList>
            <person name="Varghese N."/>
            <person name="Submissions S."/>
        </authorList>
    </citation>
    <scope>NUCLEOTIDE SEQUENCE [LARGE SCALE GENOMIC DNA]</scope>
    <source>
        <strain evidence="9">CGMCC 1.8946</strain>
    </source>
</reference>
<keyword evidence="9" id="KW-1185">Reference proteome</keyword>
<evidence type="ECO:0000256" key="4">
    <source>
        <dbReference type="ARBA" id="ARBA00022729"/>
    </source>
</evidence>
<dbReference type="GO" id="GO:0016139">
    <property type="term" value="P:glycoside catabolic process"/>
    <property type="evidence" value="ECO:0007669"/>
    <property type="project" value="TreeGrafter"/>
</dbReference>